<evidence type="ECO:0000256" key="2">
    <source>
        <dbReference type="ARBA" id="ARBA00029447"/>
    </source>
</evidence>
<proteinExistence type="inferred from homology"/>
<dbReference type="Pfam" id="PF00015">
    <property type="entry name" value="MCPsignal"/>
    <property type="match status" value="1"/>
</dbReference>
<accession>A0A3B0VF65</accession>
<dbReference type="InterPro" id="IPR004090">
    <property type="entry name" value="Chemotax_Me-accpt_rcpt"/>
</dbReference>
<name>A0A3B0VF65_9ZZZZ</name>
<keyword evidence="1" id="KW-0807">Transducer</keyword>
<evidence type="ECO:0000256" key="1">
    <source>
        <dbReference type="ARBA" id="ARBA00023224"/>
    </source>
</evidence>
<protein>
    <submittedName>
        <fullName evidence="4">Methyl-accepting chemotaxis sensor/transducer protein</fullName>
    </submittedName>
</protein>
<dbReference type="Gene3D" id="1.10.287.950">
    <property type="entry name" value="Methyl-accepting chemotaxis protein"/>
    <property type="match status" value="1"/>
</dbReference>
<dbReference type="EMBL" id="UOEZ01000047">
    <property type="protein sequence ID" value="VAW36947.1"/>
    <property type="molecule type" value="Genomic_DNA"/>
</dbReference>
<dbReference type="AlphaFoldDB" id="A0A3B0VF65"/>
<dbReference type="SMART" id="SM00283">
    <property type="entry name" value="MA"/>
    <property type="match status" value="1"/>
</dbReference>
<dbReference type="SUPFAM" id="SSF58104">
    <property type="entry name" value="Methyl-accepting chemotaxis protein (MCP) signaling domain"/>
    <property type="match status" value="1"/>
</dbReference>
<sequence length="393" mass="41819">MSFLGFESKEESLRKKQEISKLQQMIDAIPSIIMLCDATHDNKIFYMNPTARETINKYRSQLNDGLGGRADVATAMDNSIHQFHANPDRIRRILANTSSLPHEADIPLGGVTLKTRAYPIWDSKESGKVLCYMACWNDVSAEKAVETQRVKEAAEKTRLEGRVEQIATAMEEMSASVAEVARNASHASGAAVEVSDNAVSGQAVVAEAVEGMRKVARVVRESSDIITQLGSKSDEVKDIVVIIENIAEQTHLLALNAAIEAARAGEEGRGFAVVADEVKKLAESTTRSTKETSDILAEIVSVSAKAVAIMDEGKKEAAAGEELSGKAGEALDKIVTEIDSVKNVITQIATASEQQSSTAEEIAQNLEEITHAAGGDAAPGGSANLTLVEAGGG</sequence>
<dbReference type="GO" id="GO:0007165">
    <property type="term" value="P:signal transduction"/>
    <property type="evidence" value="ECO:0007669"/>
    <property type="project" value="UniProtKB-KW"/>
</dbReference>
<gene>
    <name evidence="4" type="ORF">MNBD_DELTA02-967</name>
</gene>
<dbReference type="PANTHER" id="PTHR32089:SF112">
    <property type="entry name" value="LYSOZYME-LIKE PROTEIN-RELATED"/>
    <property type="match status" value="1"/>
</dbReference>
<comment type="similarity">
    <text evidence="2">Belongs to the methyl-accepting chemotaxis (MCP) protein family.</text>
</comment>
<evidence type="ECO:0000259" key="3">
    <source>
        <dbReference type="PROSITE" id="PS50111"/>
    </source>
</evidence>
<evidence type="ECO:0000313" key="4">
    <source>
        <dbReference type="EMBL" id="VAW36947.1"/>
    </source>
</evidence>
<dbReference type="CDD" id="cd11386">
    <property type="entry name" value="MCP_signal"/>
    <property type="match status" value="1"/>
</dbReference>
<dbReference type="Gene3D" id="3.30.450.20">
    <property type="entry name" value="PAS domain"/>
    <property type="match status" value="1"/>
</dbReference>
<dbReference type="PROSITE" id="PS50111">
    <property type="entry name" value="CHEMOTAXIS_TRANSDUC_2"/>
    <property type="match status" value="1"/>
</dbReference>
<feature type="domain" description="Methyl-accepting transducer" evidence="3">
    <location>
        <begin position="162"/>
        <end position="370"/>
    </location>
</feature>
<dbReference type="PRINTS" id="PR00260">
    <property type="entry name" value="CHEMTRNSDUCR"/>
</dbReference>
<organism evidence="4">
    <name type="scientific">hydrothermal vent metagenome</name>
    <dbReference type="NCBI Taxonomy" id="652676"/>
    <lineage>
        <taxon>unclassified sequences</taxon>
        <taxon>metagenomes</taxon>
        <taxon>ecological metagenomes</taxon>
    </lineage>
</organism>
<dbReference type="PANTHER" id="PTHR32089">
    <property type="entry name" value="METHYL-ACCEPTING CHEMOTAXIS PROTEIN MCPB"/>
    <property type="match status" value="1"/>
</dbReference>
<dbReference type="GO" id="GO:0016020">
    <property type="term" value="C:membrane"/>
    <property type="evidence" value="ECO:0007669"/>
    <property type="project" value="InterPro"/>
</dbReference>
<dbReference type="InterPro" id="IPR004089">
    <property type="entry name" value="MCPsignal_dom"/>
</dbReference>
<dbReference type="GO" id="GO:0004888">
    <property type="term" value="F:transmembrane signaling receptor activity"/>
    <property type="evidence" value="ECO:0007669"/>
    <property type="project" value="InterPro"/>
</dbReference>
<reference evidence="4" key="1">
    <citation type="submission" date="2018-06" db="EMBL/GenBank/DDBJ databases">
        <authorList>
            <person name="Zhirakovskaya E."/>
        </authorList>
    </citation>
    <scope>NUCLEOTIDE SEQUENCE</scope>
</reference>
<dbReference type="GO" id="GO:0006935">
    <property type="term" value="P:chemotaxis"/>
    <property type="evidence" value="ECO:0007669"/>
    <property type="project" value="InterPro"/>
</dbReference>